<evidence type="ECO:0000313" key="8">
    <source>
        <dbReference type="Proteomes" id="UP000824132"/>
    </source>
</evidence>
<dbReference type="AlphaFoldDB" id="A0A9D2D031"/>
<evidence type="ECO:0000256" key="4">
    <source>
        <dbReference type="ARBA" id="ARBA00022989"/>
    </source>
</evidence>
<comment type="subcellular location">
    <subcellularLocation>
        <location evidence="1">Membrane</location>
        <topology evidence="1">Single-pass membrane protein</topology>
    </subcellularLocation>
</comment>
<organism evidence="7 8">
    <name type="scientific">Candidatus Borkfalkia avistercoris</name>
    <dbReference type="NCBI Taxonomy" id="2838504"/>
    <lineage>
        <taxon>Bacteria</taxon>
        <taxon>Bacillati</taxon>
        <taxon>Bacillota</taxon>
        <taxon>Clostridia</taxon>
        <taxon>Christensenellales</taxon>
        <taxon>Christensenellaceae</taxon>
        <taxon>Candidatus Borkfalkia</taxon>
    </lineage>
</organism>
<dbReference type="InterPro" id="IPR007156">
    <property type="entry name" value="MamQ_LemA"/>
</dbReference>
<proteinExistence type="inferred from homology"/>
<dbReference type="SUPFAM" id="SSF140478">
    <property type="entry name" value="LemA-like"/>
    <property type="match status" value="1"/>
</dbReference>
<evidence type="ECO:0000256" key="2">
    <source>
        <dbReference type="ARBA" id="ARBA00008854"/>
    </source>
</evidence>
<evidence type="ECO:0000256" key="1">
    <source>
        <dbReference type="ARBA" id="ARBA00004167"/>
    </source>
</evidence>
<protein>
    <submittedName>
        <fullName evidence="7">LemA family protein</fullName>
    </submittedName>
</protein>
<feature type="transmembrane region" description="Helical" evidence="6">
    <location>
        <begin position="6"/>
        <end position="32"/>
    </location>
</feature>
<dbReference type="EMBL" id="DXCL01000042">
    <property type="protein sequence ID" value="HIZ04031.1"/>
    <property type="molecule type" value="Genomic_DNA"/>
</dbReference>
<dbReference type="GO" id="GO:0016020">
    <property type="term" value="C:membrane"/>
    <property type="evidence" value="ECO:0007669"/>
    <property type="project" value="UniProtKB-SubCell"/>
</dbReference>
<accession>A0A9D2D031</accession>
<reference evidence="7" key="1">
    <citation type="journal article" date="2021" name="PeerJ">
        <title>Extensive microbial diversity within the chicken gut microbiome revealed by metagenomics and culture.</title>
        <authorList>
            <person name="Gilroy R."/>
            <person name="Ravi A."/>
            <person name="Getino M."/>
            <person name="Pursley I."/>
            <person name="Horton D.L."/>
            <person name="Alikhan N.F."/>
            <person name="Baker D."/>
            <person name="Gharbi K."/>
            <person name="Hall N."/>
            <person name="Watson M."/>
            <person name="Adriaenssens E.M."/>
            <person name="Foster-Nyarko E."/>
            <person name="Jarju S."/>
            <person name="Secka A."/>
            <person name="Antonio M."/>
            <person name="Oren A."/>
            <person name="Chaudhuri R.R."/>
            <person name="La Ragione R."/>
            <person name="Hildebrand F."/>
            <person name="Pallen M.J."/>
        </authorList>
    </citation>
    <scope>NUCLEOTIDE SEQUENCE</scope>
    <source>
        <strain evidence="7">CHK187-5294</strain>
    </source>
</reference>
<dbReference type="Pfam" id="PF04011">
    <property type="entry name" value="LemA"/>
    <property type="match status" value="1"/>
</dbReference>
<comment type="caution">
    <text evidence="7">The sequence shown here is derived from an EMBL/GenBank/DDBJ whole genome shotgun (WGS) entry which is preliminary data.</text>
</comment>
<evidence type="ECO:0000256" key="3">
    <source>
        <dbReference type="ARBA" id="ARBA00022692"/>
    </source>
</evidence>
<dbReference type="Proteomes" id="UP000824132">
    <property type="component" value="Unassembled WGS sequence"/>
</dbReference>
<evidence type="ECO:0000313" key="7">
    <source>
        <dbReference type="EMBL" id="HIZ04031.1"/>
    </source>
</evidence>
<keyword evidence="5 6" id="KW-0472">Membrane</keyword>
<reference evidence="7" key="2">
    <citation type="submission" date="2021-04" db="EMBL/GenBank/DDBJ databases">
        <authorList>
            <person name="Gilroy R."/>
        </authorList>
    </citation>
    <scope>NUCLEOTIDE SEQUENCE</scope>
    <source>
        <strain evidence="7">CHK187-5294</strain>
    </source>
</reference>
<sequence length="198" mass="22180">MFNLLISTGAIIGIVVAAVVVLLVIIIVCCCVSTRNKFVKMRNSCEEAWATIDVYLQKRYDLIPNLVETVKGYAKHESETLQNVIAARNAAMAAKGGTEAKINAENALTSSLRTLLNVVVEQYPQLQANTNFLDLQNQLKQIESELANARKYYNANVKQFNTKIQMFPASIIAGAMHLEKFAYYEIEEEARKNVKVQF</sequence>
<dbReference type="InterPro" id="IPR023353">
    <property type="entry name" value="LemA-like_dom_sf"/>
</dbReference>
<evidence type="ECO:0000256" key="5">
    <source>
        <dbReference type="ARBA" id="ARBA00023136"/>
    </source>
</evidence>
<keyword evidence="4 6" id="KW-1133">Transmembrane helix</keyword>
<name>A0A9D2D031_9FIRM</name>
<dbReference type="Gene3D" id="1.20.1440.20">
    <property type="entry name" value="LemA-like domain"/>
    <property type="match status" value="1"/>
</dbReference>
<dbReference type="PANTHER" id="PTHR34478:SF1">
    <property type="entry name" value="PROTEIN LEMA"/>
    <property type="match status" value="1"/>
</dbReference>
<gene>
    <name evidence="7" type="ORF">H9727_07070</name>
</gene>
<dbReference type="PANTHER" id="PTHR34478">
    <property type="entry name" value="PROTEIN LEMA"/>
    <property type="match status" value="1"/>
</dbReference>
<keyword evidence="3 6" id="KW-0812">Transmembrane</keyword>
<comment type="similarity">
    <text evidence="2">Belongs to the LemA family.</text>
</comment>
<evidence type="ECO:0000256" key="6">
    <source>
        <dbReference type="SAM" id="Phobius"/>
    </source>
</evidence>